<dbReference type="KEGG" id="crs:FQB35_15480"/>
<dbReference type="RefSeq" id="WP_148810899.1">
    <property type="nucleotide sequence ID" value="NZ_CP042244.1"/>
</dbReference>
<dbReference type="Gene3D" id="3.30.2220.30">
    <property type="match status" value="1"/>
</dbReference>
<keyword evidence="2" id="KW-1185">Reference proteome</keyword>
<dbReference type="InterPro" id="IPR038559">
    <property type="entry name" value="XkdN-like_sf"/>
</dbReference>
<dbReference type="Pfam" id="PF08890">
    <property type="entry name" value="Phage_TAC_5"/>
    <property type="match status" value="1"/>
</dbReference>
<sequence length="130" mass="14649">MAKKLTLNDLIQQKEKYQVKNDVREDIAIERNGEEIIITIKKPNRALCLECISMAQDGNQQEKADIHMVYNIVVEPNLKDTNLHNAYGCVEPTDIVEKIFEPGEIAQISGYGMQLAGYGSEIKAVKDIKN</sequence>
<name>A0A5C0SJ53_CRATE</name>
<evidence type="ECO:0000313" key="1">
    <source>
        <dbReference type="EMBL" id="QEK13727.1"/>
    </source>
</evidence>
<dbReference type="InterPro" id="IPR014986">
    <property type="entry name" value="XkdN-like"/>
</dbReference>
<proteinExistence type="predicted"/>
<keyword evidence="1" id="KW-0614">Plasmid</keyword>
<organism evidence="1 2">
    <name type="scientific">Crassaminicella thermophila</name>
    <dbReference type="NCBI Taxonomy" id="2599308"/>
    <lineage>
        <taxon>Bacteria</taxon>
        <taxon>Bacillati</taxon>
        <taxon>Bacillota</taxon>
        <taxon>Clostridia</taxon>
        <taxon>Eubacteriales</taxon>
        <taxon>Clostridiaceae</taxon>
        <taxon>Crassaminicella</taxon>
    </lineage>
</organism>
<evidence type="ECO:0000313" key="2">
    <source>
        <dbReference type="Proteomes" id="UP000324646"/>
    </source>
</evidence>
<reference evidence="1 2" key="1">
    <citation type="submission" date="2019-07" db="EMBL/GenBank/DDBJ databases">
        <title>Complete genome of Crassaminicella thermophila SY095.</title>
        <authorList>
            <person name="Li X."/>
        </authorList>
    </citation>
    <scope>NUCLEOTIDE SEQUENCE [LARGE SCALE GENOMIC DNA]</scope>
    <source>
        <strain evidence="1 2">SY095</strain>
        <plasmid evidence="2">pct01</plasmid>
    </source>
</reference>
<evidence type="ECO:0008006" key="3">
    <source>
        <dbReference type="Google" id="ProtNLM"/>
    </source>
</evidence>
<gene>
    <name evidence="1" type="ORF">FQB35_15480</name>
</gene>
<protein>
    <recommendedName>
        <fullName evidence="3">Phage XkdN-like tail assembly chaperone protein, TAC</fullName>
    </recommendedName>
</protein>
<dbReference type="OrthoDB" id="1807498at2"/>
<accession>A0A5C0SJ53</accession>
<dbReference type="Proteomes" id="UP000324646">
    <property type="component" value="Plasmid pCT01"/>
</dbReference>
<geneLocation type="plasmid" evidence="2">
    <name>pct01</name>
</geneLocation>
<dbReference type="AlphaFoldDB" id="A0A5C0SJ53"/>
<dbReference type="EMBL" id="CP042244">
    <property type="protein sequence ID" value="QEK13727.1"/>
    <property type="molecule type" value="Genomic_DNA"/>
</dbReference>